<keyword evidence="1" id="KW-0732">Signal</keyword>
<feature type="domain" description="Chitin-binding type-2" evidence="2">
    <location>
        <begin position="101"/>
        <end position="164"/>
    </location>
</feature>
<dbReference type="GO" id="GO:0005576">
    <property type="term" value="C:extracellular region"/>
    <property type="evidence" value="ECO:0007669"/>
    <property type="project" value="InterPro"/>
</dbReference>
<evidence type="ECO:0000259" key="2">
    <source>
        <dbReference type="PROSITE" id="PS50940"/>
    </source>
</evidence>
<evidence type="ECO:0000313" key="4">
    <source>
        <dbReference type="RefSeq" id="XP_026274677.1"/>
    </source>
</evidence>
<dbReference type="SMART" id="SM00494">
    <property type="entry name" value="ChtBD2"/>
    <property type="match status" value="1"/>
</dbReference>
<reference evidence="4" key="1">
    <citation type="submission" date="2025-08" db="UniProtKB">
        <authorList>
            <consortium name="RefSeq"/>
        </authorList>
    </citation>
    <scope>IDENTIFICATION</scope>
    <source>
        <tissue evidence="4">Whole organism</tissue>
    </source>
</reference>
<name>A0A6J1S0V9_FRAOC</name>
<sequence length="229" mass="25509">MTSTLSAASRRAACTVALLAAVLYVLTSEASAAQQKRQVYRGGFHQGVAVPVAVSRKLTEEEKEAFRAAKRAQKAAAHGHEEIPGRAGVDYPTYHEVPATSFSCQGVPVLPGMYANEETGCQAYHVCHDGREGDQGASFLCPNGTLFNQYDFNCDWWYNVDCRQARSLWSFNADPEKNPYYPKKKTPEQIADIEAGAYAAAVQQTGRYQEQAEKYQQYQQYQQYQHAAF</sequence>
<proteinExistence type="predicted"/>
<feature type="chain" id="PRO_5026859047" evidence="1">
    <location>
        <begin position="33"/>
        <end position="229"/>
    </location>
</feature>
<dbReference type="KEGG" id="foc:113203936"/>
<dbReference type="InterPro" id="IPR002557">
    <property type="entry name" value="Chitin-bd_dom"/>
</dbReference>
<dbReference type="PROSITE" id="PS50940">
    <property type="entry name" value="CHIT_BIND_II"/>
    <property type="match status" value="1"/>
</dbReference>
<dbReference type="AlphaFoldDB" id="A0A6J1S0V9"/>
<feature type="signal peptide" evidence="1">
    <location>
        <begin position="1"/>
        <end position="32"/>
    </location>
</feature>
<dbReference type="Gene3D" id="2.170.140.10">
    <property type="entry name" value="Chitin binding domain"/>
    <property type="match status" value="1"/>
</dbReference>
<dbReference type="GO" id="GO:0008061">
    <property type="term" value="F:chitin binding"/>
    <property type="evidence" value="ECO:0007669"/>
    <property type="project" value="InterPro"/>
</dbReference>
<accession>A0A6J1S0V9</accession>
<dbReference type="GeneID" id="113203936"/>
<organism evidence="3 4">
    <name type="scientific">Frankliniella occidentalis</name>
    <name type="common">Western flower thrips</name>
    <name type="synonym">Euthrips occidentalis</name>
    <dbReference type="NCBI Taxonomy" id="133901"/>
    <lineage>
        <taxon>Eukaryota</taxon>
        <taxon>Metazoa</taxon>
        <taxon>Ecdysozoa</taxon>
        <taxon>Arthropoda</taxon>
        <taxon>Hexapoda</taxon>
        <taxon>Insecta</taxon>
        <taxon>Pterygota</taxon>
        <taxon>Neoptera</taxon>
        <taxon>Paraneoptera</taxon>
        <taxon>Thysanoptera</taxon>
        <taxon>Terebrantia</taxon>
        <taxon>Thripoidea</taxon>
        <taxon>Thripidae</taxon>
        <taxon>Frankliniella</taxon>
    </lineage>
</organism>
<dbReference type="PANTHER" id="PTHR22933:SF43">
    <property type="entry name" value="LP10131P"/>
    <property type="match status" value="1"/>
</dbReference>
<keyword evidence="3" id="KW-1185">Reference proteome</keyword>
<dbReference type="PANTHER" id="PTHR22933">
    <property type="entry name" value="FI18007P1-RELATED"/>
    <property type="match status" value="1"/>
</dbReference>
<evidence type="ECO:0000313" key="3">
    <source>
        <dbReference type="Proteomes" id="UP000504606"/>
    </source>
</evidence>
<dbReference type="SUPFAM" id="SSF57625">
    <property type="entry name" value="Invertebrate chitin-binding proteins"/>
    <property type="match status" value="1"/>
</dbReference>
<dbReference type="Pfam" id="PF01607">
    <property type="entry name" value="CBM_14"/>
    <property type="match status" value="1"/>
</dbReference>
<dbReference type="RefSeq" id="XP_026274677.1">
    <property type="nucleotide sequence ID" value="XM_026418892.2"/>
</dbReference>
<dbReference type="Proteomes" id="UP000504606">
    <property type="component" value="Unplaced"/>
</dbReference>
<evidence type="ECO:0000256" key="1">
    <source>
        <dbReference type="SAM" id="SignalP"/>
    </source>
</evidence>
<dbReference type="InterPro" id="IPR052976">
    <property type="entry name" value="Scoloptoxin-like"/>
</dbReference>
<dbReference type="OrthoDB" id="10059269at2759"/>
<dbReference type="InterPro" id="IPR036508">
    <property type="entry name" value="Chitin-bd_dom_sf"/>
</dbReference>
<gene>
    <name evidence="4" type="primary">LOC113203936</name>
</gene>
<protein>
    <submittedName>
        <fullName evidence="4">Uncharacterized protein LOC113203936</fullName>
    </submittedName>
</protein>